<feature type="transmembrane region" description="Helical" evidence="1">
    <location>
        <begin position="39"/>
        <end position="55"/>
    </location>
</feature>
<accession>A0A7X2ZBI1</accession>
<sequence length="134" mass="15513">MTYPAKTVFYFSFYMFALSLTLLLAPGLLSGLLGYTAESYIWLRLIGLFLLYLAFDYFQAARENMRGFFYLTVYTRASILLFMIVFVSFGWLKPIFVALSLIDFSGAVWTWRALKRTERHRSRPSEPVRTADGA</sequence>
<evidence type="ECO:0000313" key="3">
    <source>
        <dbReference type="Proteomes" id="UP000450917"/>
    </source>
</evidence>
<feature type="transmembrane region" description="Helical" evidence="1">
    <location>
        <begin position="95"/>
        <end position="114"/>
    </location>
</feature>
<dbReference type="Proteomes" id="UP000450917">
    <property type="component" value="Unassembled WGS sequence"/>
</dbReference>
<reference evidence="2 3" key="1">
    <citation type="submission" date="2019-11" db="EMBL/GenBank/DDBJ databases">
        <title>Draft genome sequences of five Paenibacillus species of dairy origin.</title>
        <authorList>
            <person name="Olajide A.M."/>
            <person name="Chen S."/>
            <person name="Lapointe G."/>
        </authorList>
    </citation>
    <scope>NUCLEOTIDE SEQUENCE [LARGE SCALE GENOMIC DNA]</scope>
    <source>
        <strain evidence="2 3">2CS3</strain>
    </source>
</reference>
<keyword evidence="3" id="KW-1185">Reference proteome</keyword>
<name>A0A7X2ZBI1_9BACL</name>
<proteinExistence type="predicted"/>
<comment type="caution">
    <text evidence="2">The sequence shown here is derived from an EMBL/GenBank/DDBJ whole genome shotgun (WGS) entry which is preliminary data.</text>
</comment>
<evidence type="ECO:0000313" key="2">
    <source>
        <dbReference type="EMBL" id="MUG71923.1"/>
    </source>
</evidence>
<keyword evidence="1" id="KW-0812">Transmembrane</keyword>
<evidence type="ECO:0000256" key="1">
    <source>
        <dbReference type="SAM" id="Phobius"/>
    </source>
</evidence>
<protein>
    <submittedName>
        <fullName evidence="2">Uncharacterized protein</fullName>
    </submittedName>
</protein>
<gene>
    <name evidence="2" type="ORF">GNP93_14720</name>
</gene>
<feature type="transmembrane region" description="Helical" evidence="1">
    <location>
        <begin position="7"/>
        <end position="33"/>
    </location>
</feature>
<dbReference type="AlphaFoldDB" id="A0A7X2ZBI1"/>
<dbReference type="RefSeq" id="WP_054798122.1">
    <property type="nucleotide sequence ID" value="NZ_JARTHJ010000022.1"/>
</dbReference>
<organism evidence="2 3">
    <name type="scientific">Paenibacillus validus</name>
    <dbReference type="NCBI Taxonomy" id="44253"/>
    <lineage>
        <taxon>Bacteria</taxon>
        <taxon>Bacillati</taxon>
        <taxon>Bacillota</taxon>
        <taxon>Bacilli</taxon>
        <taxon>Bacillales</taxon>
        <taxon>Paenibacillaceae</taxon>
        <taxon>Paenibacillus</taxon>
    </lineage>
</organism>
<feature type="transmembrane region" description="Helical" evidence="1">
    <location>
        <begin position="67"/>
        <end position="89"/>
    </location>
</feature>
<keyword evidence="1" id="KW-0472">Membrane</keyword>
<keyword evidence="1" id="KW-1133">Transmembrane helix</keyword>
<dbReference type="EMBL" id="WNZX01000011">
    <property type="protein sequence ID" value="MUG71923.1"/>
    <property type="molecule type" value="Genomic_DNA"/>
</dbReference>